<dbReference type="InterPro" id="IPR031327">
    <property type="entry name" value="MCM"/>
</dbReference>
<comment type="subunit">
    <text evidence="1">Self-associates forming complexes of several hundred monomers.</text>
</comment>
<evidence type="ECO:0000259" key="8">
    <source>
        <dbReference type="PROSITE" id="PS50051"/>
    </source>
</evidence>
<dbReference type="SUPFAM" id="SSF52540">
    <property type="entry name" value="P-loop containing nucleoside triphosphate hydrolases"/>
    <property type="match status" value="1"/>
</dbReference>
<keyword evidence="5" id="KW-0805">Transcription regulation</keyword>
<dbReference type="OrthoDB" id="3207464at2759"/>
<feature type="domain" description="MCM C-terminal AAA(+) ATPase" evidence="8">
    <location>
        <begin position="82"/>
        <end position="153"/>
    </location>
</feature>
<dbReference type="InterPro" id="IPR027417">
    <property type="entry name" value="P-loop_NTPase"/>
</dbReference>
<dbReference type="EMBL" id="CAACVG010002280">
    <property type="protein sequence ID" value="VEN36293.1"/>
    <property type="molecule type" value="Genomic_DNA"/>
</dbReference>
<dbReference type="GO" id="GO:0000727">
    <property type="term" value="P:double-strand break repair via break-induced replication"/>
    <property type="evidence" value="ECO:0007669"/>
    <property type="project" value="TreeGrafter"/>
</dbReference>
<dbReference type="InterPro" id="IPR001208">
    <property type="entry name" value="MCM_dom"/>
</dbReference>
<dbReference type="GO" id="GO:0006271">
    <property type="term" value="P:DNA strand elongation involved in DNA replication"/>
    <property type="evidence" value="ECO:0007669"/>
    <property type="project" value="TreeGrafter"/>
</dbReference>
<dbReference type="Pfam" id="PF00493">
    <property type="entry name" value="MCM"/>
    <property type="match status" value="1"/>
</dbReference>
<dbReference type="GO" id="GO:0017116">
    <property type="term" value="F:single-stranded DNA helicase activity"/>
    <property type="evidence" value="ECO:0007669"/>
    <property type="project" value="TreeGrafter"/>
</dbReference>
<protein>
    <recommendedName>
        <fullName evidence="2">Regulatory protein zeste</fullName>
    </recommendedName>
</protein>
<evidence type="ECO:0000313" key="9">
    <source>
        <dbReference type="EMBL" id="VEN36293.1"/>
    </source>
</evidence>
<dbReference type="InterPro" id="IPR028002">
    <property type="entry name" value="Myb_DNA-bind_5"/>
</dbReference>
<dbReference type="PANTHER" id="PTHR11630">
    <property type="entry name" value="DNA REPLICATION LICENSING FACTOR MCM FAMILY MEMBER"/>
    <property type="match status" value="1"/>
</dbReference>
<name>A0A653BL15_CALMS</name>
<dbReference type="SMART" id="SM00350">
    <property type="entry name" value="MCM"/>
    <property type="match status" value="1"/>
</dbReference>
<dbReference type="GO" id="GO:0005634">
    <property type="term" value="C:nucleus"/>
    <property type="evidence" value="ECO:0007669"/>
    <property type="project" value="TreeGrafter"/>
</dbReference>
<evidence type="ECO:0000256" key="1">
    <source>
        <dbReference type="ARBA" id="ARBA00011764"/>
    </source>
</evidence>
<dbReference type="Pfam" id="PF13873">
    <property type="entry name" value="Myb_DNA-bind_5"/>
    <property type="match status" value="1"/>
</dbReference>
<accession>A0A653BL15</accession>
<dbReference type="Gene3D" id="3.40.50.300">
    <property type="entry name" value="P-loop containing nucleotide triphosphate hydrolases"/>
    <property type="match status" value="1"/>
</dbReference>
<dbReference type="PANTHER" id="PTHR11630:SF26">
    <property type="entry name" value="DNA REPLICATION LICENSING FACTOR MCM7"/>
    <property type="match status" value="1"/>
</dbReference>
<dbReference type="GO" id="GO:0005524">
    <property type="term" value="F:ATP binding"/>
    <property type="evidence" value="ECO:0007669"/>
    <property type="project" value="UniProtKB-KW"/>
</dbReference>
<evidence type="ECO:0000256" key="2">
    <source>
        <dbReference type="ARBA" id="ARBA00016807"/>
    </source>
</evidence>
<dbReference type="Proteomes" id="UP000410492">
    <property type="component" value="Unassembled WGS sequence"/>
</dbReference>
<dbReference type="PROSITE" id="PS50051">
    <property type="entry name" value="MCM_2"/>
    <property type="match status" value="1"/>
</dbReference>
<evidence type="ECO:0000256" key="6">
    <source>
        <dbReference type="ARBA" id="ARBA00023163"/>
    </source>
</evidence>
<gene>
    <name evidence="9" type="ORF">CALMAC_LOCUS1952</name>
</gene>
<comment type="function">
    <text evidence="7">Involved in transvection phenomena (= synapsis-dependent gene expression), where the synaptic pairing of chromosomes carrying genes with which zeste interacts influences the expression of these genes. Zeste binds to DNA and stimulates transcription from a nearby promoter.</text>
</comment>
<dbReference type="AlphaFoldDB" id="A0A653BL15"/>
<organism evidence="9 10">
    <name type="scientific">Callosobruchus maculatus</name>
    <name type="common">Southern cowpea weevil</name>
    <name type="synonym">Pulse bruchid</name>
    <dbReference type="NCBI Taxonomy" id="64391"/>
    <lineage>
        <taxon>Eukaryota</taxon>
        <taxon>Metazoa</taxon>
        <taxon>Ecdysozoa</taxon>
        <taxon>Arthropoda</taxon>
        <taxon>Hexapoda</taxon>
        <taxon>Insecta</taxon>
        <taxon>Pterygota</taxon>
        <taxon>Neoptera</taxon>
        <taxon>Endopterygota</taxon>
        <taxon>Coleoptera</taxon>
        <taxon>Polyphaga</taxon>
        <taxon>Cucujiformia</taxon>
        <taxon>Chrysomeloidea</taxon>
        <taxon>Chrysomelidae</taxon>
        <taxon>Bruchinae</taxon>
        <taxon>Bruchini</taxon>
        <taxon>Callosobruchus</taxon>
    </lineage>
</organism>
<keyword evidence="4" id="KW-0067">ATP-binding</keyword>
<evidence type="ECO:0000313" key="10">
    <source>
        <dbReference type="Proteomes" id="UP000410492"/>
    </source>
</evidence>
<reference evidence="9 10" key="1">
    <citation type="submission" date="2019-01" db="EMBL/GenBank/DDBJ databases">
        <authorList>
            <person name="Sayadi A."/>
        </authorList>
    </citation>
    <scope>NUCLEOTIDE SEQUENCE [LARGE SCALE GENOMIC DNA]</scope>
</reference>
<proteinExistence type="predicted"/>
<evidence type="ECO:0000256" key="5">
    <source>
        <dbReference type="ARBA" id="ARBA00023015"/>
    </source>
</evidence>
<evidence type="ECO:0000256" key="3">
    <source>
        <dbReference type="ARBA" id="ARBA00022741"/>
    </source>
</evidence>
<keyword evidence="10" id="KW-1185">Reference proteome</keyword>
<dbReference type="GO" id="GO:0042555">
    <property type="term" value="C:MCM complex"/>
    <property type="evidence" value="ECO:0007669"/>
    <property type="project" value="TreeGrafter"/>
</dbReference>
<sequence length="160" mass="17752">MDAWKKIENDFNSRFSNRPRKATSLKLLYENLKRKTRQTVAETNHLKTLAKKDKKIRSLNTSELDEGGLTPQELAALSEDDFYAKLASSIAPEIYGHVDVKKALLLLLVGGVDKRPDDNGGMKIRGNINVCLMGDPGVAKSQLLGYICRLAPRKALLVSV</sequence>
<dbReference type="GO" id="GO:0003697">
    <property type="term" value="F:single-stranded DNA binding"/>
    <property type="evidence" value="ECO:0007669"/>
    <property type="project" value="TreeGrafter"/>
</dbReference>
<dbReference type="GO" id="GO:0006270">
    <property type="term" value="P:DNA replication initiation"/>
    <property type="evidence" value="ECO:0007669"/>
    <property type="project" value="TreeGrafter"/>
</dbReference>
<evidence type="ECO:0000256" key="4">
    <source>
        <dbReference type="ARBA" id="ARBA00022840"/>
    </source>
</evidence>
<evidence type="ECO:0000256" key="7">
    <source>
        <dbReference type="ARBA" id="ARBA00025466"/>
    </source>
</evidence>
<keyword evidence="6" id="KW-0804">Transcription</keyword>
<keyword evidence="3" id="KW-0547">Nucleotide-binding</keyword>